<organism evidence="1 2">
    <name type="scientific">Rhizobium herbae</name>
    <dbReference type="NCBI Taxonomy" id="508661"/>
    <lineage>
        <taxon>Bacteria</taxon>
        <taxon>Pseudomonadati</taxon>
        <taxon>Pseudomonadota</taxon>
        <taxon>Alphaproteobacteria</taxon>
        <taxon>Hyphomicrobiales</taxon>
        <taxon>Rhizobiaceae</taxon>
        <taxon>Rhizobium/Agrobacterium group</taxon>
        <taxon>Rhizobium</taxon>
    </lineage>
</organism>
<evidence type="ECO:0000313" key="2">
    <source>
        <dbReference type="Proteomes" id="UP000823786"/>
    </source>
</evidence>
<dbReference type="Proteomes" id="UP000823786">
    <property type="component" value="Unassembled WGS sequence"/>
</dbReference>
<gene>
    <name evidence="1" type="ORF">J2Z75_001816</name>
</gene>
<dbReference type="RefSeq" id="WP_209850759.1">
    <property type="nucleotide sequence ID" value="NZ_JAGGJV010000003.1"/>
</dbReference>
<proteinExistence type="predicted"/>
<sequence length="379" mass="40938">MSYLPETSPARHNPHKMAIVLLAISQLAACATRPTDAVLQPASAAGGERQITLLTATDRTKDIDGHGFSSGRAPSMAFEEYTISIPPTHKPSKIEWANSKPNAQRDFVVTKRTAIDKRKFVALAGIPDRDGAVGLFVHGYNYSYQEGLFRLAQIAADAKIDATPVLFSWPSEATLTGYVADKDAALYSRDDLVAVITEMSRQPQVKKLILFGHSMGCFLIMEALRQIKFEGRNDVLDKLVVMLAAPDIDADIFRRQLAVIGPLKTPLTVFVAKDDKALRVSSFLGGERQRAGGLDVDDPIVEDAAARYGIKVIDITSVKADDGLGHDRYANLAAIGPELVSLDKRQGVSTAETGAFVFDAAASVVSSPFKLARRVVAGQ</sequence>
<evidence type="ECO:0000313" key="1">
    <source>
        <dbReference type="EMBL" id="MBP1858308.1"/>
    </source>
</evidence>
<dbReference type="SUPFAM" id="SSF53474">
    <property type="entry name" value="alpha/beta-Hydrolases"/>
    <property type="match status" value="1"/>
</dbReference>
<reference evidence="1 2" key="1">
    <citation type="submission" date="2021-03" db="EMBL/GenBank/DDBJ databases">
        <title>Genomic Encyclopedia of Type Strains, Phase IV (KMG-IV): sequencing the most valuable type-strain genomes for metagenomic binning, comparative biology and taxonomic classification.</title>
        <authorList>
            <person name="Goeker M."/>
        </authorList>
    </citation>
    <scope>NUCLEOTIDE SEQUENCE [LARGE SCALE GENOMIC DNA]</scope>
    <source>
        <strain evidence="1 2">DSM 26427</strain>
    </source>
</reference>
<dbReference type="InterPro" id="IPR014586">
    <property type="entry name" value="UCP033909"/>
</dbReference>
<dbReference type="Gene3D" id="3.40.50.1820">
    <property type="entry name" value="alpha/beta hydrolase"/>
    <property type="match status" value="1"/>
</dbReference>
<dbReference type="InterPro" id="IPR029058">
    <property type="entry name" value="AB_hydrolase_fold"/>
</dbReference>
<protein>
    <submittedName>
        <fullName evidence="1">Esterase/lipase superfamily enzyme</fullName>
    </submittedName>
</protein>
<dbReference type="InterPro" id="IPR010297">
    <property type="entry name" value="DUF900_hydrolase"/>
</dbReference>
<dbReference type="Pfam" id="PF05990">
    <property type="entry name" value="DUF900"/>
    <property type="match status" value="1"/>
</dbReference>
<name>A0ABS4EK32_9HYPH</name>
<comment type="caution">
    <text evidence="1">The sequence shown here is derived from an EMBL/GenBank/DDBJ whole genome shotgun (WGS) entry which is preliminary data.</text>
</comment>
<dbReference type="PIRSF" id="PIRSF033909">
    <property type="entry name" value="UCP033909"/>
    <property type="match status" value="1"/>
</dbReference>
<accession>A0ABS4EK32</accession>
<dbReference type="PANTHER" id="PTHR36513">
    <property type="entry name" value="ABC TRANSMEMBRANE TYPE-1 DOMAIN-CONTAINING PROTEIN"/>
    <property type="match status" value="1"/>
</dbReference>
<dbReference type="EMBL" id="JAGGJV010000003">
    <property type="protein sequence ID" value="MBP1858308.1"/>
    <property type="molecule type" value="Genomic_DNA"/>
</dbReference>
<keyword evidence="2" id="KW-1185">Reference proteome</keyword>
<dbReference type="PANTHER" id="PTHR36513:SF1">
    <property type="entry name" value="TRANSMEMBRANE PROTEIN"/>
    <property type="match status" value="1"/>
</dbReference>